<dbReference type="EMBL" id="CP000875">
    <property type="protein sequence ID" value="ABX04096.1"/>
    <property type="molecule type" value="Genomic_DNA"/>
</dbReference>
<dbReference type="PANTHER" id="PTHR35604:SF2">
    <property type="entry name" value="TRANSPOSASE INSH FOR INSERTION SEQUENCE ELEMENT IS5A-RELATED"/>
    <property type="match status" value="1"/>
</dbReference>
<keyword evidence="6" id="KW-1185">Reference proteome</keyword>
<evidence type="ECO:0000313" key="5">
    <source>
        <dbReference type="EMBL" id="ABX04695.1"/>
    </source>
</evidence>
<evidence type="ECO:0000259" key="2">
    <source>
        <dbReference type="Pfam" id="PF13751"/>
    </source>
</evidence>
<name>A9AVK4_HERA2</name>
<sequence>MTMRAALFGDYPIPEDTVELAHAIAPHGNRLMHLRDHFGMLFDNQQFSTLFSHTGQPALAPARLAMVTILQFMEDLPDRQAADAVRMRIDWKYVLGLPLADRGFDASVLSEFRARLVAGDGASILFETLLERLRDYGLLRTRGQQRTDSTHVLAAVRGLSRIECLGETMRATLNALATVAPAWVRCQIPPPWFDRYGPRADAYRFPKAAADRQRLAEQIGADGFELLTLLAAPTAPRELHVHPAVCILRRVWWQQYHAPNGPVRWREVADMPPSRMRIHSPYDRDAQYSTKRNMEWTGYKVHLTETFDADLPCLITHVLTTPSTIRDGEVLDQIHEGLARHDLLPSTHLVDTGYTDAAAMLTSQSTYGITLCGPIARDSAWQAKDPTAFDITRFQVDWDAKVVICPQGHASTKWISHQDRHGNPAIRVTFRPRDCRACPVRTQCTHTATAARGLSLRPREQHEVLQQRRHAQTTDAFKRQYAKRAGVEGLMSQATRVCGMRQSRYGGMAKTRLQHVLTACALNLLRSVAWVTGGSRHQTQTSRFVALRPPPALSQIREQTRLHSHQ</sequence>
<evidence type="ECO:0000313" key="4">
    <source>
        <dbReference type="EMBL" id="ABX04367.1"/>
    </source>
</evidence>
<dbReference type="EMBL" id="CP000875">
    <property type="protein sequence ID" value="ABX04695.1"/>
    <property type="molecule type" value="Genomic_DNA"/>
</dbReference>
<dbReference type="eggNOG" id="COG3039">
    <property type="taxonomic scope" value="Bacteria"/>
</dbReference>
<dbReference type="Pfam" id="PF05598">
    <property type="entry name" value="DUF772"/>
    <property type="match status" value="1"/>
</dbReference>
<reference evidence="5 6" key="1">
    <citation type="journal article" date="2011" name="Stand. Genomic Sci.">
        <title>Complete genome sequence of the filamentous gliding predatory bacterium Herpetosiphon aurantiacus type strain (114-95(T)).</title>
        <authorList>
            <person name="Kiss H."/>
            <person name="Nett M."/>
            <person name="Domin N."/>
            <person name="Martin K."/>
            <person name="Maresca J.A."/>
            <person name="Copeland A."/>
            <person name="Lapidus A."/>
            <person name="Lucas S."/>
            <person name="Berry K.W."/>
            <person name="Glavina Del Rio T."/>
            <person name="Dalin E."/>
            <person name="Tice H."/>
            <person name="Pitluck S."/>
            <person name="Richardson P."/>
            <person name="Bruce D."/>
            <person name="Goodwin L."/>
            <person name="Han C."/>
            <person name="Detter J.C."/>
            <person name="Schmutz J."/>
            <person name="Brettin T."/>
            <person name="Land M."/>
            <person name="Hauser L."/>
            <person name="Kyrpides N.C."/>
            <person name="Ivanova N."/>
            <person name="Goker M."/>
            <person name="Woyke T."/>
            <person name="Klenk H.P."/>
            <person name="Bryant D.A."/>
        </authorList>
    </citation>
    <scope>NUCLEOTIDE SEQUENCE [LARGE SCALE GENOMIC DNA]</scope>
    <source>
        <strain evidence="6">ATCC 23779 / DSM 785 / 114-95</strain>
    </source>
</reference>
<organism evidence="5 6">
    <name type="scientific">Herpetosiphon aurantiacus (strain ATCC 23779 / DSM 785 / 114-95)</name>
    <dbReference type="NCBI Taxonomy" id="316274"/>
    <lineage>
        <taxon>Bacteria</taxon>
        <taxon>Bacillati</taxon>
        <taxon>Chloroflexota</taxon>
        <taxon>Chloroflexia</taxon>
        <taxon>Herpetosiphonales</taxon>
        <taxon>Herpetosiphonaceae</taxon>
        <taxon>Herpetosiphon</taxon>
    </lineage>
</organism>
<accession>A9AVK4</accession>
<dbReference type="STRING" id="316274.Haur_1452"/>
<dbReference type="InterPro" id="IPR025668">
    <property type="entry name" value="Tnp_DDE_dom"/>
</dbReference>
<dbReference type="AlphaFoldDB" id="A9AVK4"/>
<feature type="domain" description="Transposase DDE" evidence="2">
    <location>
        <begin position="404"/>
        <end position="526"/>
    </location>
</feature>
<dbReference type="InterPro" id="IPR047629">
    <property type="entry name" value="IS1182_transpos"/>
</dbReference>
<dbReference type="BioCyc" id="HAUR316274:GHYA-1474-MONOMER"/>
<dbReference type="EMBL" id="CP000875">
    <property type="protein sequence ID" value="ABX04367.1"/>
    <property type="molecule type" value="Genomic_DNA"/>
</dbReference>
<proteinExistence type="predicted"/>
<dbReference type="KEGG" id="hau:Haur_1452"/>
<evidence type="ECO:0000313" key="6">
    <source>
        <dbReference type="Proteomes" id="UP000000787"/>
    </source>
</evidence>
<dbReference type="HOGENOM" id="CLU_028885_2_0_0"/>
<dbReference type="KEGG" id="hau:Haur_1724"/>
<feature type="domain" description="Transposase InsH N-terminal" evidence="1">
    <location>
        <begin position="25"/>
        <end position="115"/>
    </location>
</feature>
<dbReference type="Pfam" id="PF13751">
    <property type="entry name" value="DDE_Tnp_1_6"/>
    <property type="match status" value="1"/>
</dbReference>
<evidence type="ECO:0000259" key="1">
    <source>
        <dbReference type="Pfam" id="PF05598"/>
    </source>
</evidence>
<dbReference type="PANTHER" id="PTHR35604">
    <property type="entry name" value="TRANSPOSASE INSH FOR INSERTION SEQUENCE ELEMENT IS5A-RELATED"/>
    <property type="match status" value="1"/>
</dbReference>
<gene>
    <name evidence="3" type="ordered locus">Haur_1452</name>
    <name evidence="4" type="ordered locus">Haur_1724</name>
    <name evidence="5" type="ordered locus">Haur_2054</name>
</gene>
<evidence type="ECO:0000313" key="3">
    <source>
        <dbReference type="EMBL" id="ABX04096.1"/>
    </source>
</evidence>
<dbReference type="Proteomes" id="UP000000787">
    <property type="component" value="Chromosome"/>
</dbReference>
<protein>
    <recommendedName>
        <fullName evidence="7">Transposase IS4 family protein</fullName>
    </recommendedName>
</protein>
<evidence type="ECO:0008006" key="7">
    <source>
        <dbReference type="Google" id="ProtNLM"/>
    </source>
</evidence>
<dbReference type="KEGG" id="hau:Haur_2054"/>
<dbReference type="InterPro" id="IPR008490">
    <property type="entry name" value="Transposase_InsH_N"/>
</dbReference>
<dbReference type="NCBIfam" id="NF033551">
    <property type="entry name" value="transpos_IS1182"/>
    <property type="match status" value="1"/>
</dbReference>